<proteinExistence type="predicted"/>
<evidence type="ECO:0000313" key="4">
    <source>
        <dbReference type="EMBL" id="TLX22534.1"/>
    </source>
</evidence>
<evidence type="ECO:0000256" key="2">
    <source>
        <dbReference type="SAM" id="MobiDB-lite"/>
    </source>
</evidence>
<evidence type="ECO:0000256" key="1">
    <source>
        <dbReference type="SAM" id="Coils"/>
    </source>
</evidence>
<dbReference type="STRING" id="1123377.GCA_000423885_01931"/>
<sequence length="372" mass="40318">MRPAPVWARRRVRRASPASRWPATRARPRCCAQPPTPSPATINIIAVDTSDTSDTPVSPARRSRAGGLLLLALLLITLAAAGGLGWRQWQALQAQERARSEQQRDALDARIDSLRQAQRAQSQRLQQAEATNRVLRDELLGLGQRAAAIEDSVSRLADADRHGALSLRLDQVELLLAIGQQRLQLDRDLDGARRALALAAPLLASVDDPAWLNLKQTLAQEQAALEALGADPRGTAESLLERLVADIPLEQGAITSANQSQATPWFARLLDRIVRVQPTASAGLRDHADRQAALAALQLEAALARAAIQRRDGAGLQQALTRIDGWLQRLLAGSPQLAQRQRLIEQLHAITLHPAAPLSGSTLAQLRAQRDG</sequence>
<feature type="compositionally biased region" description="Low complexity" evidence="2">
    <location>
        <begin position="15"/>
        <end position="25"/>
    </location>
</feature>
<evidence type="ECO:0008006" key="6">
    <source>
        <dbReference type="Google" id="ProtNLM"/>
    </source>
</evidence>
<evidence type="ECO:0000256" key="3">
    <source>
        <dbReference type="SAM" id="Phobius"/>
    </source>
</evidence>
<comment type="caution">
    <text evidence="4">The sequence shown here is derived from an EMBL/GenBank/DDBJ whole genome shotgun (WGS) entry which is preliminary data.</text>
</comment>
<dbReference type="PANTHER" id="PTHR38043:SF1">
    <property type="entry name" value="PROTEIN HEMX"/>
    <property type="match status" value="1"/>
</dbReference>
<feature type="transmembrane region" description="Helical" evidence="3">
    <location>
        <begin position="68"/>
        <end position="89"/>
    </location>
</feature>
<dbReference type="AlphaFoldDB" id="A0A5R9PG74"/>
<keyword evidence="3" id="KW-0472">Membrane</keyword>
<accession>A0A5R9PG74</accession>
<protein>
    <recommendedName>
        <fullName evidence="6">Heme biosynthesis operon protein HemX</fullName>
    </recommendedName>
</protein>
<dbReference type="Proteomes" id="UP000308508">
    <property type="component" value="Unassembled WGS sequence"/>
</dbReference>
<feature type="coiled-coil region" evidence="1">
    <location>
        <begin position="97"/>
        <end position="145"/>
    </location>
</feature>
<evidence type="ECO:0000313" key="5">
    <source>
        <dbReference type="Proteomes" id="UP000308508"/>
    </source>
</evidence>
<feature type="region of interest" description="Disordered" evidence="2">
    <location>
        <begin position="1"/>
        <end position="41"/>
    </location>
</feature>
<keyword evidence="5" id="KW-1185">Reference proteome</keyword>
<reference evidence="4 5" key="1">
    <citation type="submission" date="2019-04" db="EMBL/GenBank/DDBJ databases">
        <authorList>
            <person name="Grouzdev D.S."/>
            <person name="Nazina T.N."/>
        </authorList>
    </citation>
    <scope>NUCLEOTIDE SEQUENCE [LARGE SCALE GENOMIC DNA]</scope>
    <source>
        <strain evidence="4 5">SHC 3-19</strain>
    </source>
</reference>
<organism evidence="4 5">
    <name type="scientific">Thermomonas fusca</name>
    <dbReference type="NCBI Taxonomy" id="215690"/>
    <lineage>
        <taxon>Bacteria</taxon>
        <taxon>Pseudomonadati</taxon>
        <taxon>Pseudomonadota</taxon>
        <taxon>Gammaproteobacteria</taxon>
        <taxon>Lysobacterales</taxon>
        <taxon>Lysobacteraceae</taxon>
        <taxon>Thermomonas</taxon>
    </lineage>
</organism>
<name>A0A5R9PG74_9GAMM</name>
<gene>
    <name evidence="4" type="ORF">E5S66_00410</name>
</gene>
<keyword evidence="1" id="KW-0175">Coiled coil</keyword>
<keyword evidence="3" id="KW-0812">Transmembrane</keyword>
<dbReference type="InterPro" id="IPR007470">
    <property type="entry name" value="HemX"/>
</dbReference>
<dbReference type="PANTHER" id="PTHR38043">
    <property type="entry name" value="PROTEIN HEMX"/>
    <property type="match status" value="1"/>
</dbReference>
<keyword evidence="3" id="KW-1133">Transmembrane helix</keyword>
<dbReference type="EMBL" id="SROY01000001">
    <property type="protein sequence ID" value="TLX22534.1"/>
    <property type="molecule type" value="Genomic_DNA"/>
</dbReference>